<evidence type="ECO:0000256" key="1">
    <source>
        <dbReference type="ARBA" id="ARBA00022485"/>
    </source>
</evidence>
<dbReference type="GO" id="GO:0051539">
    <property type="term" value="F:4 iron, 4 sulfur cluster binding"/>
    <property type="evidence" value="ECO:0007669"/>
    <property type="project" value="UniProtKB-KW"/>
</dbReference>
<evidence type="ECO:0000313" key="7">
    <source>
        <dbReference type="EMBL" id="MBU9738975.1"/>
    </source>
</evidence>
<keyword evidence="5" id="KW-0411">Iron-sulfur</keyword>
<dbReference type="RefSeq" id="WP_158347241.1">
    <property type="nucleotide sequence ID" value="NZ_JAHQCW010000046.1"/>
</dbReference>
<evidence type="ECO:0000256" key="5">
    <source>
        <dbReference type="ARBA" id="ARBA00023014"/>
    </source>
</evidence>
<dbReference type="InterPro" id="IPR039650">
    <property type="entry name" value="HdrA-like"/>
</dbReference>
<feature type="transmembrane region" description="Helical" evidence="6">
    <location>
        <begin position="16"/>
        <end position="36"/>
    </location>
</feature>
<dbReference type="PRINTS" id="PR00411">
    <property type="entry name" value="PNDRDTASEI"/>
</dbReference>
<dbReference type="GO" id="GO:0016491">
    <property type="term" value="F:oxidoreductase activity"/>
    <property type="evidence" value="ECO:0007669"/>
    <property type="project" value="UniProtKB-KW"/>
</dbReference>
<evidence type="ECO:0000313" key="8">
    <source>
        <dbReference type="Proteomes" id="UP000712157"/>
    </source>
</evidence>
<gene>
    <name evidence="7" type="ORF">KTH89_20775</name>
</gene>
<evidence type="ECO:0000256" key="3">
    <source>
        <dbReference type="ARBA" id="ARBA00023002"/>
    </source>
</evidence>
<dbReference type="Proteomes" id="UP000712157">
    <property type="component" value="Unassembled WGS sequence"/>
</dbReference>
<comment type="caution">
    <text evidence="7">The sequence shown here is derived from an EMBL/GenBank/DDBJ whole genome shotgun (WGS) entry which is preliminary data.</text>
</comment>
<evidence type="ECO:0000256" key="4">
    <source>
        <dbReference type="ARBA" id="ARBA00023004"/>
    </source>
</evidence>
<keyword evidence="4" id="KW-0408">Iron</keyword>
<dbReference type="SUPFAM" id="SSF51905">
    <property type="entry name" value="FAD/NAD(P)-binding domain"/>
    <property type="match status" value="1"/>
</dbReference>
<evidence type="ECO:0000256" key="2">
    <source>
        <dbReference type="ARBA" id="ARBA00022723"/>
    </source>
</evidence>
<keyword evidence="6" id="KW-0472">Membrane</keyword>
<keyword evidence="6" id="KW-1133">Transmembrane helix</keyword>
<evidence type="ECO:0000256" key="6">
    <source>
        <dbReference type="SAM" id="Phobius"/>
    </source>
</evidence>
<keyword evidence="8" id="KW-1185">Reference proteome</keyword>
<dbReference type="EMBL" id="JAHQCW010000046">
    <property type="protein sequence ID" value="MBU9738975.1"/>
    <property type="molecule type" value="Genomic_DNA"/>
</dbReference>
<keyword evidence="6" id="KW-0812">Transmembrane</keyword>
<reference evidence="7" key="1">
    <citation type="submission" date="2021-06" db="EMBL/GenBank/DDBJ databases">
        <title>Description of novel taxa of the family Lachnospiraceae.</title>
        <authorList>
            <person name="Chaplin A.V."/>
            <person name="Sokolova S.R."/>
            <person name="Pikina A.P."/>
            <person name="Korzhanova M."/>
            <person name="Belova V."/>
            <person name="Korostin D."/>
            <person name="Efimov B.A."/>
        </authorList>
    </citation>
    <scope>NUCLEOTIDE SEQUENCE</scope>
    <source>
        <strain evidence="7">ASD5720</strain>
    </source>
</reference>
<dbReference type="Pfam" id="PF12831">
    <property type="entry name" value="FAD_oxidored"/>
    <property type="match status" value="2"/>
</dbReference>
<dbReference type="PANTHER" id="PTHR43498">
    <property type="entry name" value="FERREDOXIN:COB-COM HETERODISULFIDE REDUCTASE SUBUNIT A"/>
    <property type="match status" value="1"/>
</dbReference>
<name>A0A949NIX8_9FIRM</name>
<sequence length="401" mass="44599">MERIIEEQRVTPIVEAYDVAVIGGGIAGVAAALAAARNGAKTCLIDKETCLGGLATLGLVVVYLPLCDGMGNQVIGGIAEELMKNSVRYGPGQIPPCWRTDGNPERRKKQRYRLRFNAASFMISLEELLVENGVDLMYDCRFCGVYRRGRQIEAVILETKEGRIGVECGSVVDATGDADVCWMAGERTETYERNIRTAWYFSYNQEEVKLHQLTDSMYQIQAGQPLYRGIGIKEAARHNYDGRQMIKEHVKETNLSAEKKVYPFLIPACTEFLMTRRLKSSFELDVSHERYWFPDTVAMAGDWRKKGPVYCIPLSSLTATKSGNLISAGRCISTTNQMWDITRVIPVCAVTGEAAGTAAAILVKQKKASFSELNVELLQNTIRDQGGILKPDLTKKGEKRF</sequence>
<keyword evidence="3" id="KW-0560">Oxidoreductase</keyword>
<dbReference type="InterPro" id="IPR036188">
    <property type="entry name" value="FAD/NAD-bd_sf"/>
</dbReference>
<protein>
    <submittedName>
        <fullName evidence="7">FAD-dependent oxidoreductase</fullName>
    </submittedName>
</protein>
<dbReference type="GO" id="GO:0046872">
    <property type="term" value="F:metal ion binding"/>
    <property type="evidence" value="ECO:0007669"/>
    <property type="project" value="UniProtKB-KW"/>
</dbReference>
<keyword evidence="1" id="KW-0004">4Fe-4S</keyword>
<dbReference type="AlphaFoldDB" id="A0A949NIX8"/>
<dbReference type="Gene3D" id="3.50.50.60">
    <property type="entry name" value="FAD/NAD(P)-binding domain"/>
    <property type="match status" value="1"/>
</dbReference>
<keyword evidence="2" id="KW-0479">Metal-binding</keyword>
<dbReference type="PANTHER" id="PTHR43498:SF1">
    <property type="entry name" value="COB--COM HETERODISULFIDE REDUCTASE IRON-SULFUR SUBUNIT A"/>
    <property type="match status" value="1"/>
</dbReference>
<accession>A0A949NIX8</accession>
<proteinExistence type="predicted"/>
<organism evidence="7 8">
    <name type="scientific">Diplocloster agilis</name>
    <dbReference type="NCBI Taxonomy" id="2850323"/>
    <lineage>
        <taxon>Bacteria</taxon>
        <taxon>Bacillati</taxon>
        <taxon>Bacillota</taxon>
        <taxon>Clostridia</taxon>
        <taxon>Lachnospirales</taxon>
        <taxon>Lachnospiraceae</taxon>
        <taxon>Diplocloster</taxon>
    </lineage>
</organism>